<name>A0A7J7IYN9_BUGNE</name>
<organism evidence="2 3">
    <name type="scientific">Bugula neritina</name>
    <name type="common">Brown bryozoan</name>
    <name type="synonym">Sertularia neritina</name>
    <dbReference type="NCBI Taxonomy" id="10212"/>
    <lineage>
        <taxon>Eukaryota</taxon>
        <taxon>Metazoa</taxon>
        <taxon>Spiralia</taxon>
        <taxon>Lophotrochozoa</taxon>
        <taxon>Bryozoa</taxon>
        <taxon>Gymnolaemata</taxon>
        <taxon>Cheilostomatida</taxon>
        <taxon>Flustrina</taxon>
        <taxon>Buguloidea</taxon>
        <taxon>Bugulidae</taxon>
        <taxon>Bugula</taxon>
    </lineage>
</organism>
<comment type="caution">
    <text evidence="2">The sequence shown here is derived from an EMBL/GenBank/DDBJ whole genome shotgun (WGS) entry which is preliminary data.</text>
</comment>
<proteinExistence type="predicted"/>
<evidence type="ECO:0000256" key="1">
    <source>
        <dbReference type="SAM" id="MobiDB-lite"/>
    </source>
</evidence>
<keyword evidence="3" id="KW-1185">Reference proteome</keyword>
<evidence type="ECO:0000313" key="3">
    <source>
        <dbReference type="Proteomes" id="UP000593567"/>
    </source>
</evidence>
<feature type="region of interest" description="Disordered" evidence="1">
    <location>
        <begin position="107"/>
        <end position="131"/>
    </location>
</feature>
<accession>A0A7J7IYN9</accession>
<feature type="compositionally biased region" description="Basic and acidic residues" evidence="1">
    <location>
        <begin position="119"/>
        <end position="131"/>
    </location>
</feature>
<gene>
    <name evidence="2" type="ORF">EB796_023017</name>
</gene>
<protein>
    <submittedName>
        <fullName evidence="2">Uncharacterized protein</fullName>
    </submittedName>
</protein>
<dbReference type="AlphaFoldDB" id="A0A7J7IYN9"/>
<sequence length="213" mass="24368">MATQKINENYVINFIAEIESRPNIWNYKIKGSYKTKNKKLAESKTWQNLRDDFKEILKRQKNSTPSSGASPQEVLEPTSVYWKNTKFLLFVETQICEESHSSLDETIALPSTTSINGDEQERPRKRKNDDSMTRALNTASNMLDVIAGKLSDNNAPVSKYRHLNNFFKGLGEQIKSLPASCHGVAMLRLQECVNDLVTEYTEQDSSYPTYFEL</sequence>
<dbReference type="Proteomes" id="UP000593567">
    <property type="component" value="Unassembled WGS sequence"/>
</dbReference>
<evidence type="ECO:0000313" key="2">
    <source>
        <dbReference type="EMBL" id="KAF6018666.1"/>
    </source>
</evidence>
<dbReference type="EMBL" id="VXIV02003285">
    <property type="protein sequence ID" value="KAF6018666.1"/>
    <property type="molecule type" value="Genomic_DNA"/>
</dbReference>
<reference evidence="2" key="1">
    <citation type="submission" date="2020-06" db="EMBL/GenBank/DDBJ databases">
        <title>Draft genome of Bugula neritina, a colonial animal packing powerful symbionts and potential medicines.</title>
        <authorList>
            <person name="Rayko M."/>
        </authorList>
    </citation>
    <scope>NUCLEOTIDE SEQUENCE [LARGE SCALE GENOMIC DNA]</scope>
    <source>
        <strain evidence="2">Kwan_BN1</strain>
    </source>
</reference>